<keyword evidence="5" id="KW-0540">Nuclease</keyword>
<dbReference type="REBASE" id="384588">
    <property type="entry name" value="S.BpaUis4EORF1275P"/>
</dbReference>
<protein>
    <submittedName>
        <fullName evidence="5">Restriction endonuclease subunit S</fullName>
    </submittedName>
</protein>
<name>A0A2N5J358_9BIFI</name>
<dbReference type="RefSeq" id="WP_165784888.1">
    <property type="nucleotide sequence ID" value="NZ_NMWT01000016.1"/>
</dbReference>
<dbReference type="SUPFAM" id="SSF116734">
    <property type="entry name" value="DNA methylase specificity domain"/>
    <property type="match status" value="2"/>
</dbReference>
<keyword evidence="5" id="KW-0378">Hydrolase</keyword>
<dbReference type="PANTHER" id="PTHR30408:SF13">
    <property type="entry name" value="TYPE I RESTRICTION ENZYME HINDI SPECIFICITY SUBUNIT"/>
    <property type="match status" value="1"/>
</dbReference>
<dbReference type="GO" id="GO:0003677">
    <property type="term" value="F:DNA binding"/>
    <property type="evidence" value="ECO:0007669"/>
    <property type="project" value="UniProtKB-KW"/>
</dbReference>
<evidence type="ECO:0000313" key="6">
    <source>
        <dbReference type="Proteomes" id="UP000235034"/>
    </source>
</evidence>
<comment type="similarity">
    <text evidence="1">Belongs to the type-I restriction system S methylase family.</text>
</comment>
<proteinExistence type="inferred from homology"/>
<dbReference type="Proteomes" id="UP000235034">
    <property type="component" value="Unassembled WGS sequence"/>
</dbReference>
<evidence type="ECO:0000256" key="1">
    <source>
        <dbReference type="ARBA" id="ARBA00010923"/>
    </source>
</evidence>
<keyword evidence="6" id="KW-1185">Reference proteome</keyword>
<feature type="domain" description="Type I restriction modification DNA specificity" evidence="4">
    <location>
        <begin position="5"/>
        <end position="154"/>
    </location>
</feature>
<comment type="caution">
    <text evidence="5">The sequence shown here is derived from an EMBL/GenBank/DDBJ whole genome shotgun (WGS) entry which is preliminary data.</text>
</comment>
<accession>A0A2N5J358</accession>
<keyword evidence="3" id="KW-0238">DNA-binding</keyword>
<dbReference type="Gene3D" id="3.90.220.20">
    <property type="entry name" value="DNA methylase specificity domains"/>
    <property type="match status" value="2"/>
</dbReference>
<dbReference type="InterPro" id="IPR052021">
    <property type="entry name" value="Type-I_RS_S_subunit"/>
</dbReference>
<evidence type="ECO:0000313" key="5">
    <source>
        <dbReference type="EMBL" id="PLS28627.1"/>
    </source>
</evidence>
<evidence type="ECO:0000259" key="4">
    <source>
        <dbReference type="Pfam" id="PF01420"/>
    </source>
</evidence>
<gene>
    <name evidence="5" type="ORF">Uis4E_1276</name>
</gene>
<dbReference type="GO" id="GO:0009307">
    <property type="term" value="P:DNA restriction-modification system"/>
    <property type="evidence" value="ECO:0007669"/>
    <property type="project" value="UniProtKB-KW"/>
</dbReference>
<dbReference type="CDD" id="cd17262">
    <property type="entry name" value="RMtype1_S_Aco12261I-TRD2-CR2"/>
    <property type="match status" value="1"/>
</dbReference>
<dbReference type="AlphaFoldDB" id="A0A2N5J358"/>
<keyword evidence="2" id="KW-0680">Restriction system</keyword>
<dbReference type="EMBL" id="NMWT01000016">
    <property type="protein sequence ID" value="PLS28627.1"/>
    <property type="molecule type" value="Genomic_DNA"/>
</dbReference>
<reference evidence="5 6" key="1">
    <citation type="submission" date="2017-07" db="EMBL/GenBank/DDBJ databases">
        <title>Bifidobacterium novel species.</title>
        <authorList>
            <person name="Lugli G.A."/>
            <person name="Milani C."/>
            <person name="Duranti S."/>
            <person name="Mangifesta M."/>
        </authorList>
    </citation>
    <scope>NUCLEOTIDE SEQUENCE [LARGE SCALE GENOMIC DNA]</scope>
    <source>
        <strain evidence="5 6">77</strain>
    </source>
</reference>
<dbReference type="CDD" id="cd17260">
    <property type="entry name" value="RMtype1_S_EcoEI-TRD1-CR1_like"/>
    <property type="match status" value="1"/>
</dbReference>
<evidence type="ECO:0000256" key="3">
    <source>
        <dbReference type="ARBA" id="ARBA00023125"/>
    </source>
</evidence>
<dbReference type="InterPro" id="IPR044946">
    <property type="entry name" value="Restrct_endonuc_typeI_TRD_sf"/>
</dbReference>
<dbReference type="Pfam" id="PF01420">
    <property type="entry name" value="Methylase_S"/>
    <property type="match status" value="2"/>
</dbReference>
<dbReference type="PANTHER" id="PTHR30408">
    <property type="entry name" value="TYPE-1 RESTRICTION ENZYME ECOKI SPECIFICITY PROTEIN"/>
    <property type="match status" value="1"/>
</dbReference>
<evidence type="ECO:0000256" key="2">
    <source>
        <dbReference type="ARBA" id="ARBA00022747"/>
    </source>
</evidence>
<dbReference type="InterPro" id="IPR000055">
    <property type="entry name" value="Restrct_endonuc_typeI_TRD"/>
</dbReference>
<sequence length="393" mass="44024">MSCKNYKLSEVVVLEDALREPLSAKQRSKRKGIYPYYGAQGIVDYLDDYTFQGDRLLVAEDGENLRSNKQPIANWATGKFRVNNHAHVLCESALCNLKYLHYLLNELDLSAYITGSTQPKLSQKSLLSIEIHLPDRELQDKVVAFMRPIESEITCLTQANGHLLEIGQSIFDEKLKLCDFTEGTPGSLGDIAEGNPRRQLSKGTIAKYIDMSSLSTTGPYPNGWIQKAYNGGMRFTNGDTLLARITPCLENSKASYVNYLDENEVAFGSTEYIVLTGKDEIPNEIFYFLVRNSNFIEYMVGHMNGSSGRQRVSVKDALSYPIHIPDDKIIKTIGHRLSMLLNAVNMNSKQIRKLSQLRDTLLPKLMSGEIDLSKVELPMPSARTAPTNGRLAD</sequence>
<organism evidence="5 6">
    <name type="scientific">Bifidobacterium parmae</name>
    <dbReference type="NCBI Taxonomy" id="361854"/>
    <lineage>
        <taxon>Bacteria</taxon>
        <taxon>Bacillati</taxon>
        <taxon>Actinomycetota</taxon>
        <taxon>Actinomycetes</taxon>
        <taxon>Bifidobacteriales</taxon>
        <taxon>Bifidobacteriaceae</taxon>
        <taxon>Bifidobacterium</taxon>
    </lineage>
</organism>
<dbReference type="GO" id="GO:0004519">
    <property type="term" value="F:endonuclease activity"/>
    <property type="evidence" value="ECO:0007669"/>
    <property type="project" value="UniProtKB-KW"/>
</dbReference>
<keyword evidence="5" id="KW-0255">Endonuclease</keyword>
<feature type="domain" description="Type I restriction modification DNA specificity" evidence="4">
    <location>
        <begin position="187"/>
        <end position="353"/>
    </location>
</feature>